<evidence type="ECO:0000259" key="1">
    <source>
        <dbReference type="Pfam" id="PF01323"/>
    </source>
</evidence>
<dbReference type="CDD" id="cd03025">
    <property type="entry name" value="DsbA_FrnE_like"/>
    <property type="match status" value="1"/>
</dbReference>
<dbReference type="InterPro" id="IPR036249">
    <property type="entry name" value="Thioredoxin-like_sf"/>
</dbReference>
<dbReference type="SUPFAM" id="SSF52833">
    <property type="entry name" value="Thioredoxin-like"/>
    <property type="match status" value="1"/>
</dbReference>
<feature type="domain" description="DSBA-like thioredoxin" evidence="1">
    <location>
        <begin position="17"/>
        <end position="185"/>
    </location>
</feature>
<dbReference type="InterPro" id="IPR001853">
    <property type="entry name" value="DSBA-like_thioredoxin_dom"/>
</dbReference>
<dbReference type="Pfam" id="PF01323">
    <property type="entry name" value="DSBA"/>
    <property type="match status" value="1"/>
</dbReference>
<keyword evidence="3" id="KW-1185">Reference proteome</keyword>
<dbReference type="Gene3D" id="3.40.30.10">
    <property type="entry name" value="Glutaredoxin"/>
    <property type="match status" value="1"/>
</dbReference>
<dbReference type="RefSeq" id="WP_199110403.1">
    <property type="nucleotide sequence ID" value="NZ_JAHWXQ010000003.1"/>
</dbReference>
<accession>A0ABS6XD25</accession>
<dbReference type="EMBL" id="JAHWXQ010000003">
    <property type="protein sequence ID" value="MBW3365894.1"/>
    <property type="molecule type" value="Genomic_DNA"/>
</dbReference>
<name>A0ABS6XD25_9BACT</name>
<reference evidence="2 3" key="1">
    <citation type="submission" date="2021-07" db="EMBL/GenBank/DDBJ databases">
        <authorList>
            <person name="Kim M.K."/>
        </authorList>
    </citation>
    <scope>NUCLEOTIDE SEQUENCE [LARGE SCALE GENOMIC DNA]</scope>
    <source>
        <strain evidence="2 3">HLY7-15</strain>
    </source>
</reference>
<evidence type="ECO:0000313" key="3">
    <source>
        <dbReference type="Proteomes" id="UP000774935"/>
    </source>
</evidence>
<organism evidence="2 3">
    <name type="scientific">Pontibacter populi</name>
    <dbReference type="NCBI Taxonomy" id="890055"/>
    <lineage>
        <taxon>Bacteria</taxon>
        <taxon>Pseudomonadati</taxon>
        <taxon>Bacteroidota</taxon>
        <taxon>Cytophagia</taxon>
        <taxon>Cytophagales</taxon>
        <taxon>Hymenobacteraceae</taxon>
        <taxon>Pontibacter</taxon>
    </lineage>
</organism>
<dbReference type="Gene3D" id="1.10.472.60">
    <property type="entry name" value="putative protein disulfide isomerase domain"/>
    <property type="match status" value="1"/>
</dbReference>
<protein>
    <submittedName>
        <fullName evidence="2">DsbA family protein</fullName>
    </submittedName>
</protein>
<comment type="caution">
    <text evidence="2">The sequence shown here is derived from an EMBL/GenBank/DDBJ whole genome shotgun (WGS) entry which is preliminary data.</text>
</comment>
<proteinExistence type="predicted"/>
<gene>
    <name evidence="2" type="ORF">KYK27_12610</name>
</gene>
<dbReference type="Proteomes" id="UP000774935">
    <property type="component" value="Unassembled WGS sequence"/>
</dbReference>
<sequence length="209" mass="24025">MVQSATTPTIMYVTNPMCAWCYGFTAVVRRLAALWRGRLQVQVQIGNLQAYATEALKREERERLATNWHWVQQRTHLPFDFRFFLQKKYIYATEPACRALLCMRLLKPVLTLEVLRAMHSAFFADGLDLKDTAVLVRIAGIFGVSENLFLALFESEEVMQQLDDEFDFIAGLGASNFPSIYLQTRHGAQLISKGFCQLDELEQRLLTHL</sequence>
<evidence type="ECO:0000313" key="2">
    <source>
        <dbReference type="EMBL" id="MBW3365894.1"/>
    </source>
</evidence>